<dbReference type="RefSeq" id="XP_028880045.1">
    <property type="nucleotide sequence ID" value="XM_029028646.1"/>
</dbReference>
<keyword evidence="2" id="KW-1133">Transmembrane helix</keyword>
<feature type="chain" id="PRO_5012348860" description="Mucin-associated surface protein (MASP)" evidence="3">
    <location>
        <begin position="25"/>
        <end position="399"/>
    </location>
</feature>
<evidence type="ECO:0000256" key="1">
    <source>
        <dbReference type="SAM" id="MobiDB-lite"/>
    </source>
</evidence>
<feature type="compositionally biased region" description="Basic and acidic residues" evidence="1">
    <location>
        <begin position="213"/>
        <end position="223"/>
    </location>
</feature>
<keyword evidence="3" id="KW-0732">Signal</keyword>
<dbReference type="GeneID" id="39988426"/>
<evidence type="ECO:0000313" key="5">
    <source>
        <dbReference type="Proteomes" id="UP000192257"/>
    </source>
</evidence>
<feature type="compositionally biased region" description="Low complexity" evidence="1">
    <location>
        <begin position="233"/>
        <end position="250"/>
    </location>
</feature>
<feature type="compositionally biased region" description="Polar residues" evidence="1">
    <location>
        <begin position="305"/>
        <end position="337"/>
    </location>
</feature>
<proteinExistence type="predicted"/>
<evidence type="ECO:0000313" key="4">
    <source>
        <dbReference type="EMBL" id="ORC85979.1"/>
    </source>
</evidence>
<sequence length="399" mass="44469">MSMSPCRVFCLLAIVLCCVGVTHAADPQSTSRFVVMAEQNSKMKEECENVTKVAEEAARNAYFFVYTTKNTLEQIVANPAEVETTKQKGIELIKTANEAAESARKVAQKTDQQSERDFLEAEGAREREEMLGKTVPKEIEAAVDATHEAQKAFAAAYAAATEAETNAKLLEEFMKQLEDAVADAEEKKKEEQMKQEKEKQLKLEMEERIKLENAEKEKQKNKENQVGSQAQPQSQNTTVEQTTQTQSQNTAGVQQSPQQLELGRVHTEETNTSEQHHVRQLYTADVQKEMDKPTRRRREAEQTSEDFYTPQTPTQQGKPSENQTHSGSVLQETQSLPSPDFRSPRGSDVGEMNVNDLLRNAALTNGMALNDSSSTPALLRVPLLLLLLLLSVLGCMTVC</sequence>
<comment type="caution">
    <text evidence="4">The sequence shown here is derived from an EMBL/GenBank/DDBJ whole genome shotgun (WGS) entry which is preliminary data.</text>
</comment>
<name>A0A1X0NP83_9TRYP</name>
<organism evidence="4 5">
    <name type="scientific">Trypanosoma theileri</name>
    <dbReference type="NCBI Taxonomy" id="67003"/>
    <lineage>
        <taxon>Eukaryota</taxon>
        <taxon>Discoba</taxon>
        <taxon>Euglenozoa</taxon>
        <taxon>Kinetoplastea</taxon>
        <taxon>Metakinetoplastina</taxon>
        <taxon>Trypanosomatida</taxon>
        <taxon>Trypanosomatidae</taxon>
        <taxon>Trypanosoma</taxon>
    </lineage>
</organism>
<dbReference type="Proteomes" id="UP000192257">
    <property type="component" value="Unassembled WGS sequence"/>
</dbReference>
<feature type="transmembrane region" description="Helical" evidence="2">
    <location>
        <begin position="377"/>
        <end position="398"/>
    </location>
</feature>
<feature type="compositionally biased region" description="Basic and acidic residues" evidence="1">
    <location>
        <begin position="263"/>
        <end position="277"/>
    </location>
</feature>
<feature type="compositionally biased region" description="Basic and acidic residues" evidence="1">
    <location>
        <begin position="286"/>
        <end position="301"/>
    </location>
</feature>
<evidence type="ECO:0008006" key="6">
    <source>
        <dbReference type="Google" id="ProtNLM"/>
    </source>
</evidence>
<keyword evidence="2" id="KW-0472">Membrane</keyword>
<keyword evidence="5" id="KW-1185">Reference proteome</keyword>
<dbReference type="VEuPathDB" id="TriTrypDB:TM35_000311650"/>
<protein>
    <recommendedName>
        <fullName evidence="6">Mucin-associated surface protein (MASP)</fullName>
    </recommendedName>
</protein>
<reference evidence="4 5" key="1">
    <citation type="submission" date="2017-03" db="EMBL/GenBank/DDBJ databases">
        <title>An alternative strategy for trypanosome survival in the mammalian bloodstream revealed through genome and transcriptome analysis of the ubiquitous bovine parasite Trypanosoma (Megatrypanum) theileri.</title>
        <authorList>
            <person name="Kelly S."/>
            <person name="Ivens A."/>
            <person name="Mott A."/>
            <person name="O'Neill E."/>
            <person name="Emms D."/>
            <person name="Macleod O."/>
            <person name="Voorheis P."/>
            <person name="Matthews J."/>
            <person name="Matthews K."/>
            <person name="Carrington M."/>
        </authorList>
    </citation>
    <scope>NUCLEOTIDE SEQUENCE [LARGE SCALE GENOMIC DNA]</scope>
    <source>
        <strain evidence="4">Edinburgh</strain>
    </source>
</reference>
<evidence type="ECO:0000256" key="3">
    <source>
        <dbReference type="SAM" id="SignalP"/>
    </source>
</evidence>
<evidence type="ECO:0000256" key="2">
    <source>
        <dbReference type="SAM" id="Phobius"/>
    </source>
</evidence>
<dbReference type="AlphaFoldDB" id="A0A1X0NP83"/>
<gene>
    <name evidence="4" type="ORF">TM35_000311650</name>
</gene>
<feature type="signal peptide" evidence="3">
    <location>
        <begin position="1"/>
        <end position="24"/>
    </location>
</feature>
<feature type="region of interest" description="Disordered" evidence="1">
    <location>
        <begin position="213"/>
        <end position="351"/>
    </location>
</feature>
<accession>A0A1X0NP83</accession>
<keyword evidence="2" id="KW-0812">Transmembrane</keyword>
<dbReference type="EMBL" id="NBCO01000031">
    <property type="protein sequence ID" value="ORC85979.1"/>
    <property type="molecule type" value="Genomic_DNA"/>
</dbReference>